<keyword evidence="9" id="KW-1185">Reference proteome</keyword>
<dbReference type="GO" id="GO:0008758">
    <property type="term" value="F:UDP-2,3-diacylglucosamine hydrolase activity"/>
    <property type="evidence" value="ECO:0007669"/>
    <property type="project" value="TreeGrafter"/>
</dbReference>
<feature type="region of interest" description="Disordered" evidence="6">
    <location>
        <begin position="371"/>
        <end position="392"/>
    </location>
</feature>
<gene>
    <name evidence="8" type="ORF">BXY39_0978</name>
</gene>
<dbReference type="InterPro" id="IPR029052">
    <property type="entry name" value="Metallo-depent_PP-like"/>
</dbReference>
<dbReference type="PANTHER" id="PTHR34990">
    <property type="entry name" value="UDP-2,3-DIACYLGLUCOSAMINE HYDROLASE-RELATED"/>
    <property type="match status" value="1"/>
</dbReference>
<evidence type="ECO:0000259" key="7">
    <source>
        <dbReference type="Pfam" id="PF00149"/>
    </source>
</evidence>
<keyword evidence="5" id="KW-0464">Manganese</keyword>
<reference evidence="8 9" key="1">
    <citation type="submission" date="2018-10" db="EMBL/GenBank/DDBJ databases">
        <title>Genomic Encyclopedia of Archaeal and Bacterial Type Strains, Phase II (KMG-II): from individual species to whole genera.</title>
        <authorList>
            <person name="Goeker M."/>
        </authorList>
    </citation>
    <scope>NUCLEOTIDE SEQUENCE [LARGE SCALE GENOMIC DNA]</scope>
    <source>
        <strain evidence="8 9">DSM 25217</strain>
    </source>
</reference>
<feature type="compositionally biased region" description="Basic and acidic residues" evidence="6">
    <location>
        <begin position="1"/>
        <end position="14"/>
    </location>
</feature>
<protein>
    <submittedName>
        <fullName evidence="8">UDP-2,3-diacylglucosamine pyrophosphatase LpxH</fullName>
    </submittedName>
</protein>
<dbReference type="InParanoid" id="A0A3M0CV57"/>
<dbReference type="GO" id="GO:0009245">
    <property type="term" value="P:lipid A biosynthetic process"/>
    <property type="evidence" value="ECO:0007669"/>
    <property type="project" value="TreeGrafter"/>
</dbReference>
<organism evidence="8 9">
    <name type="scientific">Eilatimonas milleporae</name>
    <dbReference type="NCBI Taxonomy" id="911205"/>
    <lineage>
        <taxon>Bacteria</taxon>
        <taxon>Pseudomonadati</taxon>
        <taxon>Pseudomonadota</taxon>
        <taxon>Alphaproteobacteria</taxon>
        <taxon>Kordiimonadales</taxon>
        <taxon>Kordiimonadaceae</taxon>
        <taxon>Eilatimonas</taxon>
    </lineage>
</organism>
<dbReference type="SUPFAM" id="SSF56300">
    <property type="entry name" value="Metallo-dependent phosphatases"/>
    <property type="match status" value="1"/>
</dbReference>
<dbReference type="InterPro" id="IPR004843">
    <property type="entry name" value="Calcineurin-like_PHP"/>
</dbReference>
<evidence type="ECO:0000256" key="4">
    <source>
        <dbReference type="ARBA" id="ARBA00023136"/>
    </source>
</evidence>
<dbReference type="AlphaFoldDB" id="A0A3M0CV57"/>
<evidence type="ECO:0000313" key="9">
    <source>
        <dbReference type="Proteomes" id="UP000271227"/>
    </source>
</evidence>
<keyword evidence="2" id="KW-0997">Cell inner membrane</keyword>
<keyword evidence="3" id="KW-0479">Metal-binding</keyword>
<feature type="region of interest" description="Disordered" evidence="6">
    <location>
        <begin position="1"/>
        <end position="85"/>
    </location>
</feature>
<feature type="compositionally biased region" description="Basic residues" evidence="6">
    <location>
        <begin position="371"/>
        <end position="382"/>
    </location>
</feature>
<evidence type="ECO:0000313" key="8">
    <source>
        <dbReference type="EMBL" id="RMB12480.1"/>
    </source>
</evidence>
<feature type="domain" description="Calcineurin-like phosphoesterase" evidence="7">
    <location>
        <begin position="121"/>
        <end position="320"/>
    </location>
</feature>
<evidence type="ECO:0000256" key="6">
    <source>
        <dbReference type="SAM" id="MobiDB-lite"/>
    </source>
</evidence>
<feature type="region of interest" description="Disordered" evidence="6">
    <location>
        <begin position="95"/>
        <end position="114"/>
    </location>
</feature>
<evidence type="ECO:0000256" key="1">
    <source>
        <dbReference type="ARBA" id="ARBA00022475"/>
    </source>
</evidence>
<dbReference type="PANTHER" id="PTHR34990:SF2">
    <property type="entry name" value="BLL8164 PROTEIN"/>
    <property type="match status" value="1"/>
</dbReference>
<dbReference type="Proteomes" id="UP000271227">
    <property type="component" value="Unassembled WGS sequence"/>
</dbReference>
<name>A0A3M0CV57_9PROT</name>
<dbReference type="InterPro" id="IPR043461">
    <property type="entry name" value="LpxH-like"/>
</dbReference>
<dbReference type="CDD" id="cd07398">
    <property type="entry name" value="MPP_YbbF-LpxH"/>
    <property type="match status" value="1"/>
</dbReference>
<dbReference type="GO" id="GO:0016020">
    <property type="term" value="C:membrane"/>
    <property type="evidence" value="ECO:0007669"/>
    <property type="project" value="GOC"/>
</dbReference>
<comment type="caution">
    <text evidence="8">The sequence shown here is derived from an EMBL/GenBank/DDBJ whole genome shotgun (WGS) entry which is preliminary data.</text>
</comment>
<evidence type="ECO:0000256" key="3">
    <source>
        <dbReference type="ARBA" id="ARBA00022723"/>
    </source>
</evidence>
<keyword evidence="1" id="KW-1003">Cell membrane</keyword>
<dbReference type="Gene3D" id="3.60.21.10">
    <property type="match status" value="1"/>
</dbReference>
<evidence type="ECO:0000256" key="2">
    <source>
        <dbReference type="ARBA" id="ARBA00022519"/>
    </source>
</evidence>
<evidence type="ECO:0000256" key="5">
    <source>
        <dbReference type="ARBA" id="ARBA00023211"/>
    </source>
</evidence>
<accession>A0A3M0CV57</accession>
<dbReference type="Pfam" id="PF00149">
    <property type="entry name" value="Metallophos"/>
    <property type="match status" value="1"/>
</dbReference>
<dbReference type="GO" id="GO:0046872">
    <property type="term" value="F:metal ion binding"/>
    <property type="evidence" value="ECO:0007669"/>
    <property type="project" value="UniProtKB-KW"/>
</dbReference>
<sequence length="392" mass="43850">MDDGRTALEPDPRMPDLQMSEDSNQANDLPAEGTSAPGRDHGDNLTDTTAAAQTEMGDREMGDRTGTSDGPEMKDGDAGKAVPPLPFPLQALVAGMDSDPDTEKDGGTASARGKKKKRKYRAVFVSDTHLGTRAARVDLFLDFLKSVECEQLYLVGDIIDGWRLKKSWYWDTTHNDAIRRVLKMAKTGTKVVYIPGNHDEGFRDFTGHNMAGVTMVMDAIFESATGKKYWVLHGDEFDGVVLYAKWLAYVGDWAYTTLLKINTGFNWVRRKMGYSYWSLSAYLKHKVKNAVEFIGHFEDAVAAEAARRGVDGVICGHIHHAERRMIGNVEYLNDGDWVESCTALVEHDDGTWEILYWADEVAARMEKAQNYKRRKKARRKMKAPSQTPVAAE</sequence>
<dbReference type="EMBL" id="REFR01000009">
    <property type="protein sequence ID" value="RMB12480.1"/>
    <property type="molecule type" value="Genomic_DNA"/>
</dbReference>
<keyword evidence="4" id="KW-0472">Membrane</keyword>
<proteinExistence type="predicted"/>